<dbReference type="AlphaFoldDB" id="A0A2C6DNM7"/>
<proteinExistence type="predicted"/>
<name>A0A2C6DNM7_9GAMM</name>
<organism evidence="1 2">
    <name type="scientific">Budvicia aquatica</name>
    <dbReference type="NCBI Taxonomy" id="82979"/>
    <lineage>
        <taxon>Bacteria</taxon>
        <taxon>Pseudomonadati</taxon>
        <taxon>Pseudomonadota</taxon>
        <taxon>Gammaproteobacteria</taxon>
        <taxon>Enterobacterales</taxon>
        <taxon>Budviciaceae</taxon>
        <taxon>Budvicia</taxon>
    </lineage>
</organism>
<keyword evidence="2" id="KW-1185">Reference proteome</keyword>
<dbReference type="Proteomes" id="UP000224974">
    <property type="component" value="Unassembled WGS sequence"/>
</dbReference>
<comment type="caution">
    <text evidence="1">The sequence shown here is derived from an EMBL/GenBank/DDBJ whole genome shotgun (WGS) entry which is preliminary data.</text>
</comment>
<protein>
    <submittedName>
        <fullName evidence="1">Uncharacterized protein</fullName>
    </submittedName>
</protein>
<reference evidence="2" key="1">
    <citation type="submission" date="2017-09" db="EMBL/GenBank/DDBJ databases">
        <title>FDA dAtabase for Regulatory Grade micrObial Sequences (FDA-ARGOS): Supporting development and validation of Infectious Disease Dx tests.</title>
        <authorList>
            <person name="Minogue T."/>
            <person name="Wolcott M."/>
            <person name="Wasieloski L."/>
            <person name="Aguilar W."/>
            <person name="Moore D."/>
            <person name="Tallon L."/>
            <person name="Sadzewicz L."/>
            <person name="Ott S."/>
            <person name="Zhao X."/>
            <person name="Nagaraj S."/>
            <person name="Vavikolanu K."/>
            <person name="Aluvathingal J."/>
            <person name="Nadendla S."/>
            <person name="Sichtig H."/>
        </authorList>
    </citation>
    <scope>NUCLEOTIDE SEQUENCE [LARGE SCALE GENOMIC DNA]</scope>
    <source>
        <strain evidence="2">FDAARGOS_387</strain>
    </source>
</reference>
<evidence type="ECO:0000313" key="2">
    <source>
        <dbReference type="Proteomes" id="UP000224974"/>
    </source>
</evidence>
<sequence length="66" mass="7980">MDNIRRIIVKKLYFLNRLSFIRPIARLINYAFSYFTLADRRARETCPIHINQLMKNGYTVLLVFKE</sequence>
<gene>
    <name evidence="1" type="ORF">CRN84_11590</name>
</gene>
<evidence type="ECO:0000313" key="1">
    <source>
        <dbReference type="EMBL" id="PHI29932.1"/>
    </source>
</evidence>
<dbReference type="EMBL" id="PDDX01000001">
    <property type="protein sequence ID" value="PHI29932.1"/>
    <property type="molecule type" value="Genomic_DNA"/>
</dbReference>
<accession>A0A2C6DNM7</accession>